<comment type="caution">
    <text evidence="2">The sequence shown here is derived from an EMBL/GenBank/DDBJ whole genome shotgun (WGS) entry which is preliminary data.</text>
</comment>
<evidence type="ECO:0000313" key="3">
    <source>
        <dbReference type="Proteomes" id="UP000792457"/>
    </source>
</evidence>
<accession>A0A8K0KIH1</accession>
<dbReference type="OrthoDB" id="413361at2759"/>
<dbReference type="EMBL" id="KZ308850">
    <property type="protein sequence ID" value="KAG8234854.1"/>
    <property type="molecule type" value="Genomic_DNA"/>
</dbReference>
<reference evidence="2" key="1">
    <citation type="submission" date="2013-04" db="EMBL/GenBank/DDBJ databases">
        <authorList>
            <person name="Qu J."/>
            <person name="Murali S.C."/>
            <person name="Bandaranaike D."/>
            <person name="Bellair M."/>
            <person name="Blankenburg K."/>
            <person name="Chao H."/>
            <person name="Dinh H."/>
            <person name="Doddapaneni H."/>
            <person name="Downs B."/>
            <person name="Dugan-Rocha S."/>
            <person name="Elkadiri S."/>
            <person name="Gnanaolivu R.D."/>
            <person name="Hernandez B."/>
            <person name="Javaid M."/>
            <person name="Jayaseelan J.C."/>
            <person name="Lee S."/>
            <person name="Li M."/>
            <person name="Ming W."/>
            <person name="Munidasa M."/>
            <person name="Muniz J."/>
            <person name="Nguyen L."/>
            <person name="Ongeri F."/>
            <person name="Osuji N."/>
            <person name="Pu L.-L."/>
            <person name="Puazo M."/>
            <person name="Qu C."/>
            <person name="Quiroz J."/>
            <person name="Raj R."/>
            <person name="Weissenberger G."/>
            <person name="Xin Y."/>
            <person name="Zou X."/>
            <person name="Han Y."/>
            <person name="Richards S."/>
            <person name="Worley K."/>
            <person name="Muzny D."/>
            <person name="Gibbs R."/>
        </authorList>
    </citation>
    <scope>NUCLEOTIDE SEQUENCE</scope>
    <source>
        <strain evidence="2">Sampled in the wild</strain>
    </source>
</reference>
<evidence type="ECO:0000259" key="1">
    <source>
        <dbReference type="Pfam" id="PF22936"/>
    </source>
</evidence>
<name>A0A8K0KIH1_LADFU</name>
<sequence>MQVEALLIKNDTWGYVSGEIPLPEEGTGTEALAAEARRKGNLSLANSSLTSVKGKGTVRIVAVNENDRRLVEFKDTLYVPDLRNNLVSVSKITDKGYSVAFKEDVAVLSNPNGEEIAALKAPKVALRPKRPAGIELRVKVIERSLFWVALCLLQEVLGCIVLHLSPLPWIPQSPLPLPEVSPTIAGGVAEETPGKACAFRALEAVAVAMSCLAAPTRSSCLAGLQLLQRTTKVELLYYSTATCSRTVFSRKLSLRKYPPLLHTSFSSSDSFIYVYVCTLHICGLRKIFRHRSIFRVIRSTALGQ</sequence>
<dbReference type="Proteomes" id="UP000792457">
    <property type="component" value="Unassembled WGS sequence"/>
</dbReference>
<keyword evidence="3" id="KW-1185">Reference proteome</keyword>
<gene>
    <name evidence="2" type="ORF">J437_LFUL014703</name>
</gene>
<dbReference type="InterPro" id="IPR054722">
    <property type="entry name" value="PolX-like_BBD"/>
</dbReference>
<dbReference type="AlphaFoldDB" id="A0A8K0KIH1"/>
<proteinExistence type="predicted"/>
<organism evidence="2 3">
    <name type="scientific">Ladona fulva</name>
    <name type="common">Scarce chaser dragonfly</name>
    <name type="synonym">Libellula fulva</name>
    <dbReference type="NCBI Taxonomy" id="123851"/>
    <lineage>
        <taxon>Eukaryota</taxon>
        <taxon>Metazoa</taxon>
        <taxon>Ecdysozoa</taxon>
        <taxon>Arthropoda</taxon>
        <taxon>Hexapoda</taxon>
        <taxon>Insecta</taxon>
        <taxon>Pterygota</taxon>
        <taxon>Palaeoptera</taxon>
        <taxon>Odonata</taxon>
        <taxon>Epiprocta</taxon>
        <taxon>Anisoptera</taxon>
        <taxon>Libelluloidea</taxon>
        <taxon>Libellulidae</taxon>
        <taxon>Ladona</taxon>
    </lineage>
</organism>
<protein>
    <recommendedName>
        <fullName evidence="1">Retrovirus-related Pol polyprotein from transposon TNT 1-94-like beta-barrel domain-containing protein</fullName>
    </recommendedName>
</protein>
<feature type="domain" description="Retrovirus-related Pol polyprotein from transposon TNT 1-94-like beta-barrel" evidence="1">
    <location>
        <begin position="38"/>
        <end position="97"/>
    </location>
</feature>
<evidence type="ECO:0000313" key="2">
    <source>
        <dbReference type="EMBL" id="KAG8234854.1"/>
    </source>
</evidence>
<dbReference type="Pfam" id="PF22936">
    <property type="entry name" value="Pol_BBD"/>
    <property type="match status" value="1"/>
</dbReference>
<reference evidence="2" key="2">
    <citation type="submission" date="2017-10" db="EMBL/GenBank/DDBJ databases">
        <title>Ladona fulva Genome sequencing and assembly.</title>
        <authorList>
            <person name="Murali S."/>
            <person name="Richards S."/>
            <person name="Bandaranaike D."/>
            <person name="Bellair M."/>
            <person name="Blankenburg K."/>
            <person name="Chao H."/>
            <person name="Dinh H."/>
            <person name="Doddapaneni H."/>
            <person name="Dugan-Rocha S."/>
            <person name="Elkadiri S."/>
            <person name="Gnanaolivu R."/>
            <person name="Hernandez B."/>
            <person name="Skinner E."/>
            <person name="Javaid M."/>
            <person name="Lee S."/>
            <person name="Li M."/>
            <person name="Ming W."/>
            <person name="Munidasa M."/>
            <person name="Muniz J."/>
            <person name="Nguyen L."/>
            <person name="Hughes D."/>
            <person name="Osuji N."/>
            <person name="Pu L.-L."/>
            <person name="Puazo M."/>
            <person name="Qu C."/>
            <person name="Quiroz J."/>
            <person name="Raj R."/>
            <person name="Weissenberger G."/>
            <person name="Xin Y."/>
            <person name="Zou X."/>
            <person name="Han Y."/>
            <person name="Worley K."/>
            <person name="Muzny D."/>
            <person name="Gibbs R."/>
        </authorList>
    </citation>
    <scope>NUCLEOTIDE SEQUENCE</scope>
    <source>
        <strain evidence="2">Sampled in the wild</strain>
    </source>
</reference>